<protein>
    <recommendedName>
        <fullName evidence="3">Lysyl oxidase</fullName>
    </recommendedName>
</protein>
<proteinExistence type="predicted"/>
<evidence type="ECO:0008006" key="3">
    <source>
        <dbReference type="Google" id="ProtNLM"/>
    </source>
</evidence>
<accession>A0A919S3J8</accession>
<evidence type="ECO:0000313" key="2">
    <source>
        <dbReference type="Proteomes" id="UP000681340"/>
    </source>
</evidence>
<dbReference type="EMBL" id="BOQL01000005">
    <property type="protein sequence ID" value="GIM63621.1"/>
    <property type="molecule type" value="Genomic_DNA"/>
</dbReference>
<name>A0A919S3J8_9ACTN</name>
<dbReference type="AlphaFoldDB" id="A0A919S3J8"/>
<evidence type="ECO:0000313" key="1">
    <source>
        <dbReference type="EMBL" id="GIM63621.1"/>
    </source>
</evidence>
<dbReference type="InterPro" id="IPR001695">
    <property type="entry name" value="Lysyl_oxidase"/>
</dbReference>
<comment type="caution">
    <text evidence="1">The sequence shown here is derived from an EMBL/GenBank/DDBJ whole genome shotgun (WGS) entry which is preliminary data.</text>
</comment>
<dbReference type="Gene3D" id="2.60.40.10">
    <property type="entry name" value="Immunoglobulins"/>
    <property type="match status" value="1"/>
</dbReference>
<dbReference type="GO" id="GO:0005975">
    <property type="term" value="P:carbohydrate metabolic process"/>
    <property type="evidence" value="ECO:0007669"/>
    <property type="project" value="UniProtKB-ARBA"/>
</dbReference>
<dbReference type="Proteomes" id="UP000681340">
    <property type="component" value="Unassembled WGS sequence"/>
</dbReference>
<organism evidence="1 2">
    <name type="scientific">Actinoplanes auranticolor</name>
    <dbReference type="NCBI Taxonomy" id="47988"/>
    <lineage>
        <taxon>Bacteria</taxon>
        <taxon>Bacillati</taxon>
        <taxon>Actinomycetota</taxon>
        <taxon>Actinomycetes</taxon>
        <taxon>Micromonosporales</taxon>
        <taxon>Micromonosporaceae</taxon>
        <taxon>Actinoplanes</taxon>
    </lineage>
</organism>
<dbReference type="InterPro" id="IPR013783">
    <property type="entry name" value="Ig-like_fold"/>
</dbReference>
<gene>
    <name evidence="1" type="ORF">Aau02nite_05210</name>
</gene>
<keyword evidence="2" id="KW-1185">Reference proteome</keyword>
<sequence>MTRRTRILVAGAVATAVGIAAGGMGVANAAADLPPLALTQATTSVLAERYVWGDESYLFFDLGVNVIAGKDPFEIRASRKSYADPIVAKQVVLKNGKKTEVTLPAGMVTGWNGLKDFTTVSMKNAAGTEVANYKTDFCPNYYSSTRTRRDAPADNPYPQGCSYNPFTLGSVWGIQAGWNAVTDSLPSTGDFDLADGDYTATVTLNKTYQDYFKIAASGSSLTVNVKVQTVDEGRSALEAGKAKVEAARAGTDTAAAAALAEHGEHAAEGDPDQQISAYKPEFRPPAKKPKAVKAAAIPKGPRPDLKSLPAWGISLEQGDGKAYVSFGATVWNGGTSPLLVDGFRQTGTDLMDAYQYFFDAKGKEVGSVAAGTMEWDARDGHRHWHFTDFAQYNLLTSDQKQTVRSGKEAFCLVNTDAVDYTIPNAKWRPSNTDLSSSCGENTAVAVREVLDIGNGDTYTQSLPGQSFEITDLPNGTYYIEVKANPSNKLTELSTSNNTSLRKIILGGTPAERTLEVPPVNGIAG</sequence>
<reference evidence="1" key="1">
    <citation type="submission" date="2021-03" db="EMBL/GenBank/DDBJ databases">
        <title>Whole genome shotgun sequence of Actinoplanes auranticolor NBRC 12245.</title>
        <authorList>
            <person name="Komaki H."/>
            <person name="Tamura T."/>
        </authorList>
    </citation>
    <scope>NUCLEOTIDE SEQUENCE</scope>
    <source>
        <strain evidence="1">NBRC 12245</strain>
    </source>
</reference>
<dbReference type="GO" id="GO:0005507">
    <property type="term" value="F:copper ion binding"/>
    <property type="evidence" value="ECO:0007669"/>
    <property type="project" value="InterPro"/>
</dbReference>
<dbReference type="RefSeq" id="WP_212986668.1">
    <property type="nucleotide sequence ID" value="NZ_BAABEA010000003.1"/>
</dbReference>
<dbReference type="GO" id="GO:0016641">
    <property type="term" value="F:oxidoreductase activity, acting on the CH-NH2 group of donors, oxygen as acceptor"/>
    <property type="evidence" value="ECO:0007669"/>
    <property type="project" value="InterPro"/>
</dbReference>
<dbReference type="Pfam" id="PF01186">
    <property type="entry name" value="Lysyl_oxidase"/>
    <property type="match status" value="1"/>
</dbReference>